<gene>
    <name evidence="1" type="ORF">SAMN04488024_107178</name>
</gene>
<keyword evidence="2" id="KW-1185">Reference proteome</keyword>
<dbReference type="STRING" id="390242.SAMN04488024_107178"/>
<dbReference type="InterPro" id="IPR022298">
    <property type="entry name" value="Conjug_transposon_TraN"/>
</dbReference>
<evidence type="ECO:0000313" key="1">
    <source>
        <dbReference type="EMBL" id="SDD71271.1"/>
    </source>
</evidence>
<accession>A0A1G6WZK2</accession>
<dbReference type="Pfam" id="PF13595">
    <property type="entry name" value="DUF4138"/>
    <property type="match status" value="1"/>
</dbReference>
<protein>
    <submittedName>
        <fullName evidence="1">Bacteroides conjugative transposon TraN protein</fullName>
    </submittedName>
</protein>
<organism evidence="1 2">
    <name type="scientific">Pedobacter soli</name>
    <dbReference type="NCBI Taxonomy" id="390242"/>
    <lineage>
        <taxon>Bacteria</taxon>
        <taxon>Pseudomonadati</taxon>
        <taxon>Bacteroidota</taxon>
        <taxon>Sphingobacteriia</taxon>
        <taxon>Sphingobacteriales</taxon>
        <taxon>Sphingobacteriaceae</taxon>
        <taxon>Pedobacter</taxon>
    </lineage>
</organism>
<dbReference type="Proteomes" id="UP000199455">
    <property type="component" value="Unassembled WGS sequence"/>
</dbReference>
<dbReference type="AlphaFoldDB" id="A0A1G6WZK2"/>
<sequence length="279" mass="31255">MKKILCLISLLFAVVSLFGQESGYRPLSAIATIEISTNSSLHFRSPEPIRYVDLPLKFITGELPLKNLLSIKINTDSLKKNMSSADLGVVTIVGETFMAQYHLLLSPPGLANQSAVDIEILPSMMVPLDPAPGEISTLKIKSHAMDMLLKRVKHPLTRMSMRGISAELSQVYSIGELIFLDISFKNETLMQYDIDQVRFSIEDKKIHRATNQQSIEIQPVFSLYAPCSFKKNFRNIYVIKKVSFSSEKLLKVSLSEKQPSSRTLSLNIAYADLIHADSF</sequence>
<evidence type="ECO:0000313" key="2">
    <source>
        <dbReference type="Proteomes" id="UP000199455"/>
    </source>
</evidence>
<proteinExistence type="predicted"/>
<dbReference type="EMBL" id="FMZH01000007">
    <property type="protein sequence ID" value="SDD71271.1"/>
    <property type="molecule type" value="Genomic_DNA"/>
</dbReference>
<name>A0A1G6WZK2_9SPHI</name>
<dbReference type="RefSeq" id="WP_090770426.1">
    <property type="nucleotide sequence ID" value="NZ_FMZH01000007.1"/>
</dbReference>
<reference evidence="2" key="1">
    <citation type="submission" date="2016-10" db="EMBL/GenBank/DDBJ databases">
        <authorList>
            <person name="Varghese N."/>
            <person name="Submissions S."/>
        </authorList>
    </citation>
    <scope>NUCLEOTIDE SEQUENCE [LARGE SCALE GENOMIC DNA]</scope>
    <source>
        <strain evidence="2">DSM 18609</strain>
    </source>
</reference>